<reference evidence="5 6" key="1">
    <citation type="submission" date="2020-04" db="EMBL/GenBank/DDBJ databases">
        <title>Luteolibacter sp. G-1-1-1 isolated from soil.</title>
        <authorList>
            <person name="Dahal R.H."/>
        </authorList>
    </citation>
    <scope>NUCLEOTIDE SEQUENCE [LARGE SCALE GENOMIC DNA]</scope>
    <source>
        <strain evidence="5 6">G-1-1-1</strain>
    </source>
</reference>
<organism evidence="5 6">
    <name type="scientific">Luteolibacter luteus</name>
    <dbReference type="NCBI Taxonomy" id="2728835"/>
    <lineage>
        <taxon>Bacteria</taxon>
        <taxon>Pseudomonadati</taxon>
        <taxon>Verrucomicrobiota</taxon>
        <taxon>Verrucomicrobiia</taxon>
        <taxon>Verrucomicrobiales</taxon>
        <taxon>Verrucomicrobiaceae</taxon>
        <taxon>Luteolibacter</taxon>
    </lineage>
</organism>
<feature type="signal peptide" evidence="3">
    <location>
        <begin position="1"/>
        <end position="30"/>
    </location>
</feature>
<feature type="compositionally biased region" description="Acidic residues" evidence="2">
    <location>
        <begin position="172"/>
        <end position="190"/>
    </location>
</feature>
<evidence type="ECO:0000256" key="1">
    <source>
        <dbReference type="ARBA" id="ARBA00022737"/>
    </source>
</evidence>
<evidence type="ECO:0000259" key="4">
    <source>
        <dbReference type="Pfam" id="PF25023"/>
    </source>
</evidence>
<evidence type="ECO:0000313" key="5">
    <source>
        <dbReference type="EMBL" id="QJE95720.1"/>
    </source>
</evidence>
<keyword evidence="3" id="KW-0732">Signal</keyword>
<dbReference type="PANTHER" id="PTHR32305">
    <property type="match status" value="1"/>
</dbReference>
<protein>
    <submittedName>
        <fullName evidence="5">RHS repeat-associated core domain-containing protein</fullName>
    </submittedName>
</protein>
<evidence type="ECO:0000256" key="3">
    <source>
        <dbReference type="SAM" id="SignalP"/>
    </source>
</evidence>
<dbReference type="Gene3D" id="2.180.10.10">
    <property type="entry name" value="RHS repeat-associated core"/>
    <property type="match status" value="3"/>
</dbReference>
<feature type="chain" id="PRO_5032566866" evidence="3">
    <location>
        <begin position="31"/>
        <end position="2035"/>
    </location>
</feature>
<dbReference type="PANTHER" id="PTHR32305:SF15">
    <property type="entry name" value="PROTEIN RHSA-RELATED"/>
    <property type="match status" value="1"/>
</dbReference>
<dbReference type="KEGG" id="luo:HHL09_07950"/>
<dbReference type="InterPro" id="IPR022385">
    <property type="entry name" value="Rhs_assc_core"/>
</dbReference>
<feature type="region of interest" description="Disordered" evidence="2">
    <location>
        <begin position="1854"/>
        <end position="1889"/>
    </location>
</feature>
<gene>
    <name evidence="5" type="ORF">HHL09_07950</name>
</gene>
<feature type="domain" description="Teneurin-like YD-shell" evidence="4">
    <location>
        <begin position="1217"/>
        <end position="1386"/>
    </location>
</feature>
<dbReference type="NCBIfam" id="TIGR01643">
    <property type="entry name" value="YD_repeat_2x"/>
    <property type="match status" value="3"/>
</dbReference>
<sequence length="2035" mass="220448">MKLSFASSRLARLAACLALPFVLLPSSLRADCGTTCGTGESFQVTYFAQAVVKNGSVSMSLSGGTSVTKDSQNTDVEELVITPTGSGTIVKNQETGGSATVNSDLFASGCFGQMSLSFGTTNTCGLKLEVCSKRSDESSYSEWKAASTIKHDLNFAVNGARTVDFKLRLVPEDDNGDDEEESPDDSDDGGGDSGGGSPDIPSGQEDTPPSSPGGQPTQVVPASFHSSFTLGKGLKGSTTGATRISGPLTSSLASVSNLQVFDYKREPSFEIVKSGANVRQVFTSVWLVDVQPSGSGFELRYYKSGDFSTTKNGSGLFPINGGASPFQVIRYLPVAAAAGHNGGVRVVHVSLRGTTYTRDVVSTGTDGLGYKIIDENGLRTVDVSSVFEYVNNGWERSDSIVETRDGVSYSKQINTYRYLVNRPIPMGPATEIYRFLISSSRFVNGTESLTTTYVPIGSGVHFGKLYSVTNPDGSWTRYSYYAGTGSEQPGWRGLTKQIFRPWKDGPAAPGDATVNNSEVTTITYDPILGDHGHEEIGRTTTLPSGGAAITVAKAVKSTVGIQASEVSGLMVTAGIDPTWVPEAFEVEDRSIDRTGRDPAEAVDLLLSKKLYYRYQWPTRYRWDSRQCLETNEIGWGTVTGYQRGTLSGGSFSVDTTATELSSAPNIQRIDAKIINGSFVAGESTRTITYTDLAWRVLRRELWIYDGTTPWSLASATTYEYPTLWLDGSIREVIVKKDGRVIDHAYQTSGTELHVWDEQGIETVTTVDLIGRHAAQTLIGISGQPNRATSYGYSGRTTTEIVSGGTLSLTTVRRDDLAGRRDAETNPQGAVTRYAYPNNGRDTSVTLPGGLSRLIVRGRDGRVTSETGSAVVDVVYERTVLSSGNVATKVKTGDIADSPRYRTTENDWIGRTVKVTTPSPTGVGEVSTVTAFEPVIGLLSSVTSPAGTTLYRRPLDIDSSLAWYGKDVNSDGALSETSNDRVTETRSYYSLEGGYWWGVRSEKRYDTSNSSATAVASVSKVCLHGQPNGDAGKSISISPTGETVTTVVTVNRTTKTRTTTQSTTGLTSTAVAVDVNGLTISRKNRDTTAAATYSFDDLGRVIREVSPRGKVTARDYFPDGSLKSVTDHTNKTTTYSYHGPSSPSAGKLAGITNPDWTTKNFKYSALGQIEEEAGTAAYKVTYEYDGYGAKKKMFTWRDATTSDATEWIYQPGTGLLQSKKDAANQSVSYTYHASGKVATRTWARGVVTTYTYTSLGDLDLIDYPAGTPDVKFNSYDRLGRPTQVTTGSDVEKLTYFPGRPELKARYYTETHSLLPGRGIRYSLPDTTGASTGYDETYNSHNSTPNVVRTVSYGYDNQGRLDELTDGGQSVVYTYHADSSLIATVVNKTGTPSTGTSWFQESRYHDIPGRLTGIRSKRLGTSTNELTTYAYDYDSLGRRVKATFQDGSSWNYGYNNRSEVTSATRKNAAGTEITPLNSSYTYDGIGNRLTANSGVMGYHGYEPNSLNQYGTVTTGDSRTAVGRADSSWPLSVDGIAVAAGERIGDIYYKTLGGIANSSNPVWKSVITKRSSGTPAASFTNYFWYAKATTTPAYDADGNLLSDGRNGSTDEGRWVYTWDAENRLIKMESTAKAVTAGMSYTRLTFQYNWEGKRIARHVWRGGSAVSPVFLNSRRWVYDGWNPVVEFTGTSATAQTGLTAAALNRYTWGLDLGDAGEGVARPGQMLQRAGGVGGLLLQTTVSGGVLERPSYDGNGNIVAWTKSNGTAPTSRREYDAFGNVVMSEGASPSAFGFSTRIEDAQTGLLYYGYRYYQPEQGRWLSRDPIGENGGENLYGFVENYPINTFDVSGLRPYHDTPGGIVDTINPIPEESEEARGQREEREADARTRERRRNNASCCTADKIKEGEDELNKKYDKQKKITPAPRGTYFFENEGASCHELATAVLNSLTPLPDCWECKLVQARRDIINGGGNHWWVECTAFDQNGGNGKTLIFDAYRDLMPGSPGGADNRTTYPNELPVSDADWGAHKPTYQNPTGCCP</sequence>
<keyword evidence="1" id="KW-0677">Repeat</keyword>
<dbReference type="Pfam" id="PF25023">
    <property type="entry name" value="TEN_YD-shell"/>
    <property type="match status" value="1"/>
</dbReference>
<dbReference type="RefSeq" id="WP_169454033.1">
    <property type="nucleotide sequence ID" value="NZ_CP051774.1"/>
</dbReference>
<evidence type="ECO:0000313" key="6">
    <source>
        <dbReference type="Proteomes" id="UP000501812"/>
    </source>
</evidence>
<keyword evidence="6" id="KW-1185">Reference proteome</keyword>
<dbReference type="NCBIfam" id="TIGR03696">
    <property type="entry name" value="Rhs_assc_core"/>
    <property type="match status" value="1"/>
</dbReference>
<proteinExistence type="predicted"/>
<name>A0A858RHH9_9BACT</name>
<dbReference type="EMBL" id="CP051774">
    <property type="protein sequence ID" value="QJE95720.1"/>
    <property type="molecule type" value="Genomic_DNA"/>
</dbReference>
<feature type="region of interest" description="Disordered" evidence="2">
    <location>
        <begin position="168"/>
        <end position="221"/>
    </location>
</feature>
<accession>A0A858RHH9</accession>
<dbReference type="InterPro" id="IPR006530">
    <property type="entry name" value="YD"/>
</dbReference>
<dbReference type="InterPro" id="IPR050708">
    <property type="entry name" value="T6SS_VgrG/RHS"/>
</dbReference>
<dbReference type="InterPro" id="IPR056823">
    <property type="entry name" value="TEN-like_YD-shell"/>
</dbReference>
<evidence type="ECO:0000256" key="2">
    <source>
        <dbReference type="SAM" id="MobiDB-lite"/>
    </source>
</evidence>
<feature type="compositionally biased region" description="Basic and acidic residues" evidence="2">
    <location>
        <begin position="1869"/>
        <end position="1883"/>
    </location>
</feature>
<feature type="compositionally biased region" description="Polar residues" evidence="2">
    <location>
        <begin position="204"/>
        <end position="221"/>
    </location>
</feature>
<dbReference type="Proteomes" id="UP000501812">
    <property type="component" value="Chromosome"/>
</dbReference>